<dbReference type="AlphaFoldDB" id="A0A1L9V8V4"/>
<evidence type="ECO:0000313" key="2">
    <source>
        <dbReference type="EMBL" id="OJJ80358.1"/>
    </source>
</evidence>
<dbReference type="RefSeq" id="XP_022397056.1">
    <property type="nucleotide sequence ID" value="XM_022550394.1"/>
</dbReference>
<keyword evidence="3" id="KW-1185">Reference proteome</keyword>
<feature type="region of interest" description="Disordered" evidence="1">
    <location>
        <begin position="448"/>
        <end position="498"/>
    </location>
</feature>
<gene>
    <name evidence="2" type="ORF">ASPGLDRAFT_865994</name>
</gene>
<dbReference type="VEuPathDB" id="FungiDB:ASPGLDRAFT_865994"/>
<evidence type="ECO:0000256" key="1">
    <source>
        <dbReference type="SAM" id="MobiDB-lite"/>
    </source>
</evidence>
<dbReference type="EMBL" id="KV878911">
    <property type="protein sequence ID" value="OJJ80358.1"/>
    <property type="molecule type" value="Genomic_DNA"/>
</dbReference>
<dbReference type="GeneID" id="34466654"/>
<evidence type="ECO:0000313" key="3">
    <source>
        <dbReference type="Proteomes" id="UP000184300"/>
    </source>
</evidence>
<accession>A0A1L9V8V4</accession>
<sequence>MRRVVESTYSPVSMVLIAQERFWELRDLITKIANVNIDDAWLGIFMSGYGDDSSLQGMISDFTPGAYDESSYLALLDVLVALSGYPFSKQSFSNPDSLSASGRILHQARQVSNIIETKRPELVKSRPYLRCILAEAEHSRRLEGDVIRQYLSRFPGVTVCRSLVPIYIPNTCENPGWPDIHAHPQYTRLVQIALKTARAMGDYQTEVLCLQELICRSSHPRELFEQLKQQQREMEGNSIASRQTCLSMYLLQDMGSSHSLEAFLNEYHLASSPTRTVSRRTQDGLTQWCYVMLQRAFATYAGQDKGEVELGVTRLSSKLPNDVSSISNRAFQFSRPHRVSTSYSSDSDYDSDDYRDHKKEAEVGPRRRSFSRNRILPYPPGLSVLHSFPKSEATVFCGTGPPTPYLQPLTDSEKEIHDSTKVASVDQMVQTEDSNYKHTVTPHIIITESSTEANKDPGNTNNSNLCPAQDKQPREVEAPPKDKPSKQAQVHEPSSSSE</sequence>
<feature type="compositionally biased region" description="Basic and acidic residues" evidence="1">
    <location>
        <begin position="471"/>
        <end position="485"/>
    </location>
</feature>
<feature type="compositionally biased region" description="Polar residues" evidence="1">
    <location>
        <begin position="448"/>
        <end position="466"/>
    </location>
</feature>
<feature type="compositionally biased region" description="Basic and acidic residues" evidence="1">
    <location>
        <begin position="352"/>
        <end position="365"/>
    </location>
</feature>
<feature type="region of interest" description="Disordered" evidence="1">
    <location>
        <begin position="337"/>
        <end position="368"/>
    </location>
</feature>
<organism evidence="2 3">
    <name type="scientific">Aspergillus glaucus CBS 516.65</name>
    <dbReference type="NCBI Taxonomy" id="1160497"/>
    <lineage>
        <taxon>Eukaryota</taxon>
        <taxon>Fungi</taxon>
        <taxon>Dikarya</taxon>
        <taxon>Ascomycota</taxon>
        <taxon>Pezizomycotina</taxon>
        <taxon>Eurotiomycetes</taxon>
        <taxon>Eurotiomycetidae</taxon>
        <taxon>Eurotiales</taxon>
        <taxon>Aspergillaceae</taxon>
        <taxon>Aspergillus</taxon>
        <taxon>Aspergillus subgen. Aspergillus</taxon>
    </lineage>
</organism>
<feature type="compositionally biased region" description="Polar residues" evidence="1">
    <location>
        <begin position="486"/>
        <end position="498"/>
    </location>
</feature>
<dbReference type="STRING" id="1160497.A0A1L9V8V4"/>
<reference evidence="3" key="1">
    <citation type="journal article" date="2017" name="Genome Biol.">
        <title>Comparative genomics reveals high biological diversity and specific adaptations in the industrially and medically important fungal genus Aspergillus.</title>
        <authorList>
            <person name="de Vries R.P."/>
            <person name="Riley R."/>
            <person name="Wiebenga A."/>
            <person name="Aguilar-Osorio G."/>
            <person name="Amillis S."/>
            <person name="Uchima C.A."/>
            <person name="Anderluh G."/>
            <person name="Asadollahi M."/>
            <person name="Askin M."/>
            <person name="Barry K."/>
            <person name="Battaglia E."/>
            <person name="Bayram O."/>
            <person name="Benocci T."/>
            <person name="Braus-Stromeyer S.A."/>
            <person name="Caldana C."/>
            <person name="Canovas D."/>
            <person name="Cerqueira G.C."/>
            <person name="Chen F."/>
            <person name="Chen W."/>
            <person name="Choi C."/>
            <person name="Clum A."/>
            <person name="Dos Santos R.A."/>
            <person name="Damasio A.R."/>
            <person name="Diallinas G."/>
            <person name="Emri T."/>
            <person name="Fekete E."/>
            <person name="Flipphi M."/>
            <person name="Freyberg S."/>
            <person name="Gallo A."/>
            <person name="Gournas C."/>
            <person name="Habgood R."/>
            <person name="Hainaut M."/>
            <person name="Harispe M.L."/>
            <person name="Henrissat B."/>
            <person name="Hilden K.S."/>
            <person name="Hope R."/>
            <person name="Hossain A."/>
            <person name="Karabika E."/>
            <person name="Karaffa L."/>
            <person name="Karanyi Z."/>
            <person name="Krasevec N."/>
            <person name="Kuo A."/>
            <person name="Kusch H."/>
            <person name="LaButti K."/>
            <person name="Lagendijk E.L."/>
            <person name="Lapidus A."/>
            <person name="Levasseur A."/>
            <person name="Lindquist E."/>
            <person name="Lipzen A."/>
            <person name="Logrieco A.F."/>
            <person name="MacCabe A."/>
            <person name="Maekelae M.R."/>
            <person name="Malavazi I."/>
            <person name="Melin P."/>
            <person name="Meyer V."/>
            <person name="Mielnichuk N."/>
            <person name="Miskei M."/>
            <person name="Molnar A.P."/>
            <person name="Mule G."/>
            <person name="Ngan C.Y."/>
            <person name="Orejas M."/>
            <person name="Orosz E."/>
            <person name="Ouedraogo J.P."/>
            <person name="Overkamp K.M."/>
            <person name="Park H.-S."/>
            <person name="Perrone G."/>
            <person name="Piumi F."/>
            <person name="Punt P.J."/>
            <person name="Ram A.F."/>
            <person name="Ramon A."/>
            <person name="Rauscher S."/>
            <person name="Record E."/>
            <person name="Riano-Pachon D.M."/>
            <person name="Robert V."/>
            <person name="Roehrig J."/>
            <person name="Ruller R."/>
            <person name="Salamov A."/>
            <person name="Salih N.S."/>
            <person name="Samson R.A."/>
            <person name="Sandor E."/>
            <person name="Sanguinetti M."/>
            <person name="Schuetze T."/>
            <person name="Sepcic K."/>
            <person name="Shelest E."/>
            <person name="Sherlock G."/>
            <person name="Sophianopoulou V."/>
            <person name="Squina F.M."/>
            <person name="Sun H."/>
            <person name="Susca A."/>
            <person name="Todd R.B."/>
            <person name="Tsang A."/>
            <person name="Unkles S.E."/>
            <person name="van de Wiele N."/>
            <person name="van Rossen-Uffink D."/>
            <person name="Oliveira J.V."/>
            <person name="Vesth T.C."/>
            <person name="Visser J."/>
            <person name="Yu J.-H."/>
            <person name="Zhou M."/>
            <person name="Andersen M.R."/>
            <person name="Archer D.B."/>
            <person name="Baker S.E."/>
            <person name="Benoit I."/>
            <person name="Brakhage A.A."/>
            <person name="Braus G.H."/>
            <person name="Fischer R."/>
            <person name="Frisvad J.C."/>
            <person name="Goldman G.H."/>
            <person name="Houbraken J."/>
            <person name="Oakley B."/>
            <person name="Pocsi I."/>
            <person name="Scazzocchio C."/>
            <person name="Seiboth B."/>
            <person name="vanKuyk P.A."/>
            <person name="Wortman J."/>
            <person name="Dyer P.S."/>
            <person name="Grigoriev I.V."/>
        </authorList>
    </citation>
    <scope>NUCLEOTIDE SEQUENCE [LARGE SCALE GENOMIC DNA]</scope>
    <source>
        <strain evidence="3">CBS 516.65</strain>
    </source>
</reference>
<protein>
    <submittedName>
        <fullName evidence="2">Uncharacterized protein</fullName>
    </submittedName>
</protein>
<name>A0A1L9V8V4_ASPGL</name>
<dbReference type="Proteomes" id="UP000184300">
    <property type="component" value="Unassembled WGS sequence"/>
</dbReference>
<dbReference type="OrthoDB" id="4838614at2759"/>
<proteinExistence type="predicted"/>